<accession>A0A9E7IHI2</accession>
<evidence type="ECO:0000256" key="1">
    <source>
        <dbReference type="SAM" id="MobiDB-lite"/>
    </source>
</evidence>
<dbReference type="AlphaFoldDB" id="A0A9E7IHI2"/>
<reference evidence="2" key="1">
    <citation type="submission" date="2022-05" db="EMBL/GenBank/DDBJ databases">
        <title>The Musa troglodytarum L. genome provides insights into the mechanism of non-climacteric behaviour and enrichment of carotenoids.</title>
        <authorList>
            <person name="Wang J."/>
        </authorList>
    </citation>
    <scope>NUCLEOTIDE SEQUENCE</scope>
    <source>
        <tissue evidence="2">Leaf</tissue>
    </source>
</reference>
<feature type="region of interest" description="Disordered" evidence="1">
    <location>
        <begin position="1"/>
        <end position="43"/>
    </location>
</feature>
<evidence type="ECO:0000313" key="2">
    <source>
        <dbReference type="EMBL" id="URE48992.1"/>
    </source>
</evidence>
<proteinExistence type="predicted"/>
<protein>
    <submittedName>
        <fullName evidence="2">Uncharacterized protein</fullName>
    </submittedName>
</protein>
<gene>
    <name evidence="2" type="ORF">MUK42_33642</name>
</gene>
<organism evidence="2 3">
    <name type="scientific">Musa troglodytarum</name>
    <name type="common">fe'i banana</name>
    <dbReference type="NCBI Taxonomy" id="320322"/>
    <lineage>
        <taxon>Eukaryota</taxon>
        <taxon>Viridiplantae</taxon>
        <taxon>Streptophyta</taxon>
        <taxon>Embryophyta</taxon>
        <taxon>Tracheophyta</taxon>
        <taxon>Spermatophyta</taxon>
        <taxon>Magnoliopsida</taxon>
        <taxon>Liliopsida</taxon>
        <taxon>Zingiberales</taxon>
        <taxon>Musaceae</taxon>
        <taxon>Musa</taxon>
    </lineage>
</organism>
<sequence>MRACVRPCTNGGLRPPRGSAPPPHHKVQAARRRRTFSSGWGEETDEEGRLLSFPKSGNGNWKAGRAYSYKKLCLKRHGFISFQSRKATSSLEHSCWILFSGAGATKLSLLHHLSLSLSNHCLTIGTQLLR</sequence>
<evidence type="ECO:0000313" key="3">
    <source>
        <dbReference type="Proteomes" id="UP001055439"/>
    </source>
</evidence>
<dbReference type="Proteomes" id="UP001055439">
    <property type="component" value="Chromosome 9"/>
</dbReference>
<name>A0A9E7IHI2_9LILI</name>
<dbReference type="EMBL" id="CP097511">
    <property type="protein sequence ID" value="URE48992.1"/>
    <property type="molecule type" value="Genomic_DNA"/>
</dbReference>
<keyword evidence="3" id="KW-1185">Reference proteome</keyword>
<feature type="compositionally biased region" description="Basic residues" evidence="1">
    <location>
        <begin position="23"/>
        <end position="35"/>
    </location>
</feature>